<evidence type="ECO:0000313" key="2">
    <source>
        <dbReference type="Proteomes" id="UP000199373"/>
    </source>
</evidence>
<gene>
    <name evidence="1" type="ORF">SAMN04487850_1272</name>
</gene>
<organism evidence="1 2">
    <name type="scientific">Prevotella aff. ruminicola Tc2-24</name>
    <dbReference type="NCBI Taxonomy" id="81582"/>
    <lineage>
        <taxon>Bacteria</taxon>
        <taxon>Pseudomonadati</taxon>
        <taxon>Bacteroidota</taxon>
        <taxon>Bacteroidia</taxon>
        <taxon>Bacteroidales</taxon>
        <taxon>Prevotellaceae</taxon>
        <taxon>Prevotella</taxon>
    </lineage>
</organism>
<evidence type="ECO:0000313" key="1">
    <source>
        <dbReference type="EMBL" id="SEW01217.1"/>
    </source>
</evidence>
<dbReference type="AlphaFoldDB" id="A0A1I0NI85"/>
<evidence type="ECO:0008006" key="3">
    <source>
        <dbReference type="Google" id="ProtNLM"/>
    </source>
</evidence>
<name>A0A1I0NI85_9BACT</name>
<sequence length="302" mass="34951">MGNCSSRNKVIIISLILILLIGCKEAKESYPCSNGVETVLSDYIGRHPKDSILFLQFYKVENRTFLNVQHYSFYPSIELVDGGFFYKDKLVTFCLLDKRIMSDSLIYPALASDKTILNYYKSWDEANVEYDGNPDSETYLVKSRDKIVKAKEIDFEFKEKVSDTTGIRNRELNDIINKRLNNHYVTITAIRFASFEYNDYFMVSEANVYTRKNLSGCLRRNGRIITFYGVENLNNKELVNKMLIQKSLSLLDNYKELSNDWFNRESGEGDIYKILPRGNVEKVSIDELSETECSLLYEALGL</sequence>
<dbReference type="EMBL" id="FOIQ01000002">
    <property type="protein sequence ID" value="SEW01217.1"/>
    <property type="molecule type" value="Genomic_DNA"/>
</dbReference>
<accession>A0A1I0NI85</accession>
<reference evidence="1 2" key="1">
    <citation type="submission" date="2016-10" db="EMBL/GenBank/DDBJ databases">
        <authorList>
            <person name="de Groot N.N."/>
        </authorList>
    </citation>
    <scope>NUCLEOTIDE SEQUENCE [LARGE SCALE GENOMIC DNA]</scope>
    <source>
        <strain evidence="1 2">TC2-24</strain>
    </source>
</reference>
<dbReference type="Proteomes" id="UP000199373">
    <property type="component" value="Unassembled WGS sequence"/>
</dbReference>
<keyword evidence="2" id="KW-1185">Reference proteome</keyword>
<protein>
    <recommendedName>
        <fullName evidence="3">Lipoprotein</fullName>
    </recommendedName>
</protein>
<proteinExistence type="predicted"/>
<dbReference type="PROSITE" id="PS51257">
    <property type="entry name" value="PROKAR_LIPOPROTEIN"/>
    <property type="match status" value="1"/>
</dbReference>